<dbReference type="InterPro" id="IPR018774">
    <property type="entry name" value="Phage_Mu_GpT"/>
</dbReference>
<dbReference type="Proteomes" id="UP000294562">
    <property type="component" value="Unassembled WGS sequence"/>
</dbReference>
<dbReference type="AlphaFoldDB" id="A0A4R6AIW6"/>
<sequence>MIINSSNLDTAFRGWKTTFNDAFAAGETQSQRIAMTVPSSTREEAYGWLGQFPQLREWIGDRVAKDIKAHGFSITNRKFETTVSIKREDYADDRYGVFKPMFSEMGHQAKVHPDEMVFSLLKDGDSTLCYDGQNFFDTDHPSVDADGSATTVSNILLPAGTDTPWYLFDTSRPIKPMIWQEREGHEFRMVSNHDDTGVFMTDIYHYGVRARVNAGFGLWHMAFMCKGPLNAANYKAARAAMMELRGDQGRVLGLKPNVLVVPPTLEEPARQVALAQFDAAGASNVWAGTADVIVTPHLA</sequence>
<organism evidence="2 3">
    <name type="scientific">Meridianimarinicoccus aquatilis</name>
    <dbReference type="NCBI Taxonomy" id="2552766"/>
    <lineage>
        <taxon>Bacteria</taxon>
        <taxon>Pseudomonadati</taxon>
        <taxon>Pseudomonadota</taxon>
        <taxon>Alphaproteobacteria</taxon>
        <taxon>Rhodobacterales</taxon>
        <taxon>Paracoccaceae</taxon>
        <taxon>Meridianimarinicoccus</taxon>
    </lineage>
</organism>
<accession>A0A4R6AIW6</accession>
<gene>
    <name evidence="2" type="ORF">E2L05_18700</name>
</gene>
<dbReference type="Pfam" id="PF10124">
    <property type="entry name" value="Mu-like_gpT"/>
    <property type="match status" value="1"/>
</dbReference>
<protein>
    <recommendedName>
        <fullName evidence="1">Bacteriophage Mu GpT domain-containing protein</fullName>
    </recommendedName>
</protein>
<reference evidence="2 3" key="1">
    <citation type="submission" date="2019-03" db="EMBL/GenBank/DDBJ databases">
        <title>Rhodobacteraceae bacterium SM1902, a new member of the family Rhodobacteraceae isolated from Yantai.</title>
        <authorList>
            <person name="Sun Y."/>
        </authorList>
    </citation>
    <scope>NUCLEOTIDE SEQUENCE [LARGE SCALE GENOMIC DNA]</scope>
    <source>
        <strain evidence="2 3">SM1902</strain>
    </source>
</reference>
<comment type="caution">
    <text evidence="2">The sequence shown here is derived from an EMBL/GenBank/DDBJ whole genome shotgun (WGS) entry which is preliminary data.</text>
</comment>
<proteinExistence type="predicted"/>
<dbReference type="OrthoDB" id="9804833at2"/>
<evidence type="ECO:0000313" key="2">
    <source>
        <dbReference type="EMBL" id="TDL83900.1"/>
    </source>
</evidence>
<evidence type="ECO:0000313" key="3">
    <source>
        <dbReference type="Proteomes" id="UP000294562"/>
    </source>
</evidence>
<evidence type="ECO:0000259" key="1">
    <source>
        <dbReference type="Pfam" id="PF10124"/>
    </source>
</evidence>
<dbReference type="RefSeq" id="WP_133344398.1">
    <property type="nucleotide sequence ID" value="NZ_SMZO01000075.1"/>
</dbReference>
<dbReference type="EMBL" id="SMZO01000075">
    <property type="protein sequence ID" value="TDL83900.1"/>
    <property type="molecule type" value="Genomic_DNA"/>
</dbReference>
<keyword evidence="3" id="KW-1185">Reference proteome</keyword>
<feature type="domain" description="Bacteriophage Mu GpT" evidence="1">
    <location>
        <begin position="9"/>
        <end position="298"/>
    </location>
</feature>
<name>A0A4R6AIW6_9RHOB</name>